<dbReference type="STRING" id="1141098.A0A1Y2DFR5"/>
<evidence type="ECO:0008006" key="5">
    <source>
        <dbReference type="Google" id="ProtNLM"/>
    </source>
</evidence>
<comment type="caution">
    <text evidence="3">The sequence shown here is derived from an EMBL/GenBank/DDBJ whole genome shotgun (WGS) entry which is preliminary data.</text>
</comment>
<dbReference type="EMBL" id="MCFJ01000017">
    <property type="protein sequence ID" value="ORY58120.1"/>
    <property type="molecule type" value="Genomic_DNA"/>
</dbReference>
<keyword evidence="4" id="KW-1185">Reference proteome</keyword>
<dbReference type="Proteomes" id="UP000193689">
    <property type="component" value="Unassembled WGS sequence"/>
</dbReference>
<evidence type="ECO:0000256" key="1">
    <source>
        <dbReference type="SAM" id="MobiDB-lite"/>
    </source>
</evidence>
<accession>A0A1Y2DFR5</accession>
<keyword evidence="2" id="KW-0732">Signal</keyword>
<evidence type="ECO:0000313" key="3">
    <source>
        <dbReference type="EMBL" id="ORY58120.1"/>
    </source>
</evidence>
<feature type="signal peptide" evidence="2">
    <location>
        <begin position="1"/>
        <end position="17"/>
    </location>
</feature>
<feature type="region of interest" description="Disordered" evidence="1">
    <location>
        <begin position="129"/>
        <end position="164"/>
    </location>
</feature>
<evidence type="ECO:0000256" key="2">
    <source>
        <dbReference type="SAM" id="SignalP"/>
    </source>
</evidence>
<name>A0A1Y2DFR5_9PEZI</name>
<evidence type="ECO:0000313" key="4">
    <source>
        <dbReference type="Proteomes" id="UP000193689"/>
    </source>
</evidence>
<feature type="compositionally biased region" description="Polar residues" evidence="1">
    <location>
        <begin position="135"/>
        <end position="145"/>
    </location>
</feature>
<protein>
    <recommendedName>
        <fullName evidence="5">Infection structure specific protein</fullName>
    </recommendedName>
</protein>
<organism evidence="3 4">
    <name type="scientific">Pseudomassariella vexata</name>
    <dbReference type="NCBI Taxonomy" id="1141098"/>
    <lineage>
        <taxon>Eukaryota</taxon>
        <taxon>Fungi</taxon>
        <taxon>Dikarya</taxon>
        <taxon>Ascomycota</taxon>
        <taxon>Pezizomycotina</taxon>
        <taxon>Sordariomycetes</taxon>
        <taxon>Xylariomycetidae</taxon>
        <taxon>Amphisphaeriales</taxon>
        <taxon>Pseudomassariaceae</taxon>
        <taxon>Pseudomassariella</taxon>
    </lineage>
</organism>
<feature type="chain" id="PRO_5012643816" description="Infection structure specific protein" evidence="2">
    <location>
        <begin position="18"/>
        <end position="192"/>
    </location>
</feature>
<gene>
    <name evidence="3" type="ORF">BCR38DRAFT_489600</name>
</gene>
<dbReference type="OrthoDB" id="3561078at2759"/>
<dbReference type="AlphaFoldDB" id="A0A1Y2DFR5"/>
<dbReference type="GeneID" id="63780625"/>
<dbReference type="RefSeq" id="XP_040711155.1">
    <property type="nucleotide sequence ID" value="XM_040864413.1"/>
</dbReference>
<proteinExistence type="predicted"/>
<feature type="compositionally biased region" description="Low complexity" evidence="1">
    <location>
        <begin position="149"/>
        <end position="163"/>
    </location>
</feature>
<sequence length="192" mass="19316">MFTKTFITASLVATASASIPAVARRAFLATRQTDISDPVCIDVIASVLPLYNSLPTPPPSLVSATFPSDPCETPSFTGELASDYTSYSSEALEWYSSNSAEIISALSACPAITKDQTIIPICSTLTAGDNDDSSNTESGSATATDADSEGASSTGSSAASSGAVTRNVAPRETGFVAAGIAAAGFIGAIAAL</sequence>
<reference evidence="3 4" key="1">
    <citation type="submission" date="2016-07" db="EMBL/GenBank/DDBJ databases">
        <title>Pervasive Adenine N6-methylation of Active Genes in Fungi.</title>
        <authorList>
            <consortium name="DOE Joint Genome Institute"/>
            <person name="Mondo S.J."/>
            <person name="Dannebaum R.O."/>
            <person name="Kuo R.C."/>
            <person name="Labutti K."/>
            <person name="Haridas S."/>
            <person name="Kuo A."/>
            <person name="Salamov A."/>
            <person name="Ahrendt S.R."/>
            <person name="Lipzen A."/>
            <person name="Sullivan W."/>
            <person name="Andreopoulos W.B."/>
            <person name="Clum A."/>
            <person name="Lindquist E."/>
            <person name="Daum C."/>
            <person name="Ramamoorthy G.K."/>
            <person name="Gryganskyi A."/>
            <person name="Culley D."/>
            <person name="Magnuson J.K."/>
            <person name="James T.Y."/>
            <person name="O'Malley M.A."/>
            <person name="Stajich J.E."/>
            <person name="Spatafora J.W."/>
            <person name="Visel A."/>
            <person name="Grigoriev I.V."/>
        </authorList>
    </citation>
    <scope>NUCLEOTIDE SEQUENCE [LARGE SCALE GENOMIC DNA]</scope>
    <source>
        <strain evidence="3 4">CBS 129021</strain>
    </source>
</reference>
<dbReference type="InParanoid" id="A0A1Y2DFR5"/>